<dbReference type="InterPro" id="IPR036010">
    <property type="entry name" value="2Fe-2S_ferredoxin-like_sf"/>
</dbReference>
<keyword evidence="1" id="KW-0830">Ubiquinone</keyword>
<reference evidence="3 4" key="1">
    <citation type="submission" date="2021-07" db="EMBL/GenBank/DDBJ databases">
        <title>Shewanella sp. nov, isolated from SCS.</title>
        <authorList>
            <person name="Cao W.R."/>
        </authorList>
    </citation>
    <scope>NUCLEOTIDE SEQUENCE [LARGE SCALE GENOMIC DNA]</scope>
    <source>
        <strain evidence="3 4">NR704-98</strain>
    </source>
</reference>
<dbReference type="SUPFAM" id="SSF54292">
    <property type="entry name" value="2Fe-2S ferredoxin-like"/>
    <property type="match status" value="1"/>
</dbReference>
<dbReference type="Pfam" id="PF00111">
    <property type="entry name" value="Fer2"/>
    <property type="match status" value="1"/>
</dbReference>
<gene>
    <name evidence="3" type="ORF">K0625_13275</name>
</gene>
<accession>A0ABS7E4N1</accession>
<dbReference type="Proteomes" id="UP001195963">
    <property type="component" value="Unassembled WGS sequence"/>
</dbReference>
<sequence>MRVSLKTLNFNNFKKAPIVSLQGQPVLLFTQQYTSLLMALEQKKVKLFSECRNGYCGACKTKIISGGVTYHTEPLVHLEKDECLPCCCTPNSDLDLELPTQGVTLTPKREENAKLIPQEQIKDTQTICVDNR</sequence>
<dbReference type="Gene3D" id="3.10.20.30">
    <property type="match status" value="1"/>
</dbReference>
<dbReference type="InterPro" id="IPR012675">
    <property type="entry name" value="Beta-grasp_dom_sf"/>
</dbReference>
<evidence type="ECO:0000313" key="3">
    <source>
        <dbReference type="EMBL" id="MBW8184641.1"/>
    </source>
</evidence>
<evidence type="ECO:0000256" key="1">
    <source>
        <dbReference type="ARBA" id="ARBA00023075"/>
    </source>
</evidence>
<protein>
    <submittedName>
        <fullName evidence="3">2Fe-2S iron-sulfur cluster binding domain-containing protein</fullName>
    </submittedName>
</protein>
<name>A0ABS7E4N1_9GAMM</name>
<dbReference type="EMBL" id="JAHZST010000009">
    <property type="protein sequence ID" value="MBW8184641.1"/>
    <property type="molecule type" value="Genomic_DNA"/>
</dbReference>
<proteinExistence type="predicted"/>
<dbReference type="PROSITE" id="PS00197">
    <property type="entry name" value="2FE2S_FER_1"/>
    <property type="match status" value="1"/>
</dbReference>
<comment type="caution">
    <text evidence="3">The sequence shown here is derived from an EMBL/GenBank/DDBJ whole genome shotgun (WGS) entry which is preliminary data.</text>
</comment>
<dbReference type="NCBIfam" id="NF007985">
    <property type="entry name" value="PRK10713.1"/>
    <property type="match status" value="1"/>
</dbReference>
<organism evidence="3 4">
    <name type="scientific">Shewanella nanhaiensis</name>
    <dbReference type="NCBI Taxonomy" id="2864872"/>
    <lineage>
        <taxon>Bacteria</taxon>
        <taxon>Pseudomonadati</taxon>
        <taxon>Pseudomonadota</taxon>
        <taxon>Gammaproteobacteria</taxon>
        <taxon>Alteromonadales</taxon>
        <taxon>Shewanellaceae</taxon>
        <taxon>Shewanella</taxon>
    </lineage>
</organism>
<dbReference type="InterPro" id="IPR001041">
    <property type="entry name" value="2Fe-2S_ferredoxin-type"/>
</dbReference>
<feature type="domain" description="2Fe-2S ferredoxin-type" evidence="2">
    <location>
        <begin position="33"/>
        <end position="90"/>
    </location>
</feature>
<keyword evidence="4" id="KW-1185">Reference proteome</keyword>
<dbReference type="InterPro" id="IPR006058">
    <property type="entry name" value="2Fe2S_fd_BS"/>
</dbReference>
<evidence type="ECO:0000259" key="2">
    <source>
        <dbReference type="Pfam" id="PF00111"/>
    </source>
</evidence>
<dbReference type="RefSeq" id="WP_220110139.1">
    <property type="nucleotide sequence ID" value="NZ_JAHZST010000009.1"/>
</dbReference>
<evidence type="ECO:0000313" key="4">
    <source>
        <dbReference type="Proteomes" id="UP001195963"/>
    </source>
</evidence>
<dbReference type="CDD" id="cd00207">
    <property type="entry name" value="fer2"/>
    <property type="match status" value="1"/>
</dbReference>